<evidence type="ECO:0000313" key="10">
    <source>
        <dbReference type="Proteomes" id="UP000294003"/>
    </source>
</evidence>
<evidence type="ECO:0000256" key="4">
    <source>
        <dbReference type="ARBA" id="ARBA00022490"/>
    </source>
</evidence>
<feature type="compositionally biased region" description="Basic and acidic residues" evidence="7">
    <location>
        <begin position="618"/>
        <end position="679"/>
    </location>
</feature>
<reference evidence="9 10" key="1">
    <citation type="submission" date="2018-06" db="EMBL/GenBank/DDBJ databases">
        <title>Complete Genomes of Monosporascus.</title>
        <authorList>
            <person name="Robinson A.J."/>
            <person name="Natvig D.O."/>
        </authorList>
    </citation>
    <scope>NUCLEOTIDE SEQUENCE [LARGE SCALE GENOMIC DNA]</scope>
    <source>
        <strain evidence="9 10">CBS 609.92</strain>
    </source>
</reference>
<keyword evidence="6" id="KW-0539">Nucleus</keyword>
<feature type="domain" description="Micro-fibrillar-associated protein 1 C-terminal" evidence="8">
    <location>
        <begin position="318"/>
        <end position="546"/>
    </location>
</feature>
<sequence length="679" mass="76226">MAKGGISKKARAPSKHSRSARRATSPSIDTDKSLKDVKPPAESINHRPSILAIHHGAGVSKKAKKARNLSSKARRRQEKAQDRAAAVIERTELKVAKSKGQARTIQTRRKAWDDINVQIPQSNKKSDRDQDGGEEDEDGGSELDNETGEAEDDSQYAPLRLSALVAKSSACLGGGGGRSLAPIGRSLNNRTPKMPPKRMTANPQKPARYRAGKPTGASSSSSGSDSEASDAEVQQKQPERKIAPPPKVPSAGKIVSNLGKVDLNARRREEEQEAEDRRKAAERAARAAVEQGFVTEDEEGEEDDDDEEEQSGEEEEESSEDEAPRRPLMLKPKFVPKSQRGAGTKDGTPKDDDEAARRKAEEEEDARRKKAMDELVEEQLRKDALARAAGKKHWDDQVDEDEDVDTEDDKDPEAEYAAWKLRELRRIKREREAIEAREAERAEVERRRNLTEEERRAEDEEFLARQRAEKEGRGRMGYLQKYHHRGAFYRGDDEAEALASRDVMGARFEDDVANRELLPKALQLRDMTKLGRKGATKYRDLKTEDTGRWADFRDTYGSRGDRGRGGFDAYNVDERFKSDRERERGGGGASGPGGANAIPLGERKDVPGAPRGPGDSDGAGRRDNKDRYRDRDRERDRDRNAYRPSKARDRDDYYGSRKRDSSREAERYESGKRRRIDAR</sequence>
<feature type="compositionally biased region" description="Acidic residues" evidence="7">
    <location>
        <begin position="397"/>
        <end position="412"/>
    </location>
</feature>
<protein>
    <recommendedName>
        <fullName evidence="8">Micro-fibrillar-associated protein 1 C-terminal domain-containing protein</fullName>
    </recommendedName>
</protein>
<feature type="region of interest" description="Disordered" evidence="7">
    <location>
        <begin position="1"/>
        <end position="156"/>
    </location>
</feature>
<feature type="region of interest" description="Disordered" evidence="7">
    <location>
        <begin position="170"/>
        <end position="412"/>
    </location>
</feature>
<keyword evidence="5" id="KW-0690">Ribosome biogenesis</keyword>
<dbReference type="PANTHER" id="PTHR15327">
    <property type="entry name" value="MICROFIBRIL-ASSOCIATED PROTEIN"/>
    <property type="match status" value="1"/>
</dbReference>
<organism evidence="9 10">
    <name type="scientific">Monosporascus cannonballus</name>
    <dbReference type="NCBI Taxonomy" id="155416"/>
    <lineage>
        <taxon>Eukaryota</taxon>
        <taxon>Fungi</taxon>
        <taxon>Dikarya</taxon>
        <taxon>Ascomycota</taxon>
        <taxon>Pezizomycotina</taxon>
        <taxon>Sordariomycetes</taxon>
        <taxon>Xylariomycetidae</taxon>
        <taxon>Xylariales</taxon>
        <taxon>Xylariales incertae sedis</taxon>
        <taxon>Monosporascus</taxon>
    </lineage>
</organism>
<feature type="compositionally biased region" description="Basic and acidic residues" evidence="7">
    <location>
        <begin position="572"/>
        <end position="585"/>
    </location>
</feature>
<feature type="compositionally biased region" description="Basic and acidic residues" evidence="7">
    <location>
        <begin position="263"/>
        <end position="285"/>
    </location>
</feature>
<dbReference type="InterPro" id="IPR033194">
    <property type="entry name" value="MFAP1"/>
</dbReference>
<feature type="compositionally biased region" description="Acidic residues" evidence="7">
    <location>
        <begin position="132"/>
        <end position="154"/>
    </location>
</feature>
<evidence type="ECO:0000256" key="7">
    <source>
        <dbReference type="SAM" id="MobiDB-lite"/>
    </source>
</evidence>
<evidence type="ECO:0000256" key="3">
    <source>
        <dbReference type="ARBA" id="ARBA00022448"/>
    </source>
</evidence>
<name>A0ABY0H7G4_9PEZI</name>
<feature type="region of interest" description="Disordered" evidence="7">
    <location>
        <begin position="549"/>
        <end position="679"/>
    </location>
</feature>
<feature type="compositionally biased region" description="Basic and acidic residues" evidence="7">
    <location>
        <begin position="347"/>
        <end position="385"/>
    </location>
</feature>
<gene>
    <name evidence="9" type="ORF">DL762_004548</name>
</gene>
<feature type="compositionally biased region" description="Low complexity" evidence="7">
    <location>
        <begin position="216"/>
        <end position="226"/>
    </location>
</feature>
<dbReference type="Pfam" id="PF06991">
    <property type="entry name" value="MFAP1"/>
    <property type="match status" value="1"/>
</dbReference>
<keyword evidence="3" id="KW-0813">Transport</keyword>
<feature type="region of interest" description="Disordered" evidence="7">
    <location>
        <begin position="435"/>
        <end position="462"/>
    </location>
</feature>
<evidence type="ECO:0000256" key="5">
    <source>
        <dbReference type="ARBA" id="ARBA00022517"/>
    </source>
</evidence>
<proteinExistence type="predicted"/>
<dbReference type="Proteomes" id="UP000294003">
    <property type="component" value="Unassembled WGS sequence"/>
</dbReference>
<feature type="compositionally biased region" description="Acidic residues" evidence="7">
    <location>
        <begin position="295"/>
        <end position="321"/>
    </location>
</feature>
<feature type="compositionally biased region" description="Basic residues" evidence="7">
    <location>
        <begin position="61"/>
        <end position="77"/>
    </location>
</feature>
<evidence type="ECO:0000256" key="1">
    <source>
        <dbReference type="ARBA" id="ARBA00004123"/>
    </source>
</evidence>
<feature type="compositionally biased region" description="Basic residues" evidence="7">
    <location>
        <begin position="1"/>
        <end position="21"/>
    </location>
</feature>
<comment type="subcellular location">
    <subcellularLocation>
        <location evidence="2">Cytoplasm</location>
    </subcellularLocation>
    <subcellularLocation>
        <location evidence="1">Nucleus</location>
    </subcellularLocation>
</comment>
<keyword evidence="10" id="KW-1185">Reference proteome</keyword>
<feature type="compositionally biased region" description="Basic and acidic residues" evidence="7">
    <location>
        <begin position="29"/>
        <end position="39"/>
    </location>
</feature>
<feature type="compositionally biased region" description="Basic and acidic residues" evidence="7">
    <location>
        <begin position="549"/>
        <end position="565"/>
    </location>
</feature>
<evidence type="ECO:0000313" key="9">
    <source>
        <dbReference type="EMBL" id="RYO86884.1"/>
    </source>
</evidence>
<dbReference type="InterPro" id="IPR022784">
    <property type="entry name" value="Ribosome_bgen_Alb1"/>
</dbReference>
<evidence type="ECO:0000256" key="6">
    <source>
        <dbReference type="ARBA" id="ARBA00023242"/>
    </source>
</evidence>
<accession>A0ABY0H7G4</accession>
<comment type="caution">
    <text evidence="9">The sequence shown here is derived from an EMBL/GenBank/DDBJ whole genome shotgun (WGS) entry which is preliminary data.</text>
</comment>
<evidence type="ECO:0000256" key="2">
    <source>
        <dbReference type="ARBA" id="ARBA00004496"/>
    </source>
</evidence>
<keyword evidence="4" id="KW-0963">Cytoplasm</keyword>
<dbReference type="Pfam" id="PF09135">
    <property type="entry name" value="Alb1"/>
    <property type="match status" value="1"/>
</dbReference>
<dbReference type="InterPro" id="IPR009730">
    <property type="entry name" value="MFAP1_C"/>
</dbReference>
<dbReference type="EMBL" id="QJNS01000108">
    <property type="protein sequence ID" value="RYO86884.1"/>
    <property type="molecule type" value="Genomic_DNA"/>
</dbReference>
<evidence type="ECO:0000259" key="8">
    <source>
        <dbReference type="Pfam" id="PF06991"/>
    </source>
</evidence>